<feature type="domain" description="Cytochrome b561" evidence="19">
    <location>
        <begin position="194"/>
        <end position="387"/>
    </location>
</feature>
<keyword evidence="5 12" id="KW-0677">Repeat</keyword>
<evidence type="ECO:0000259" key="19">
    <source>
        <dbReference type="PROSITE" id="PS50939"/>
    </source>
</evidence>
<dbReference type="InterPro" id="IPR027417">
    <property type="entry name" value="P-loop_NTPase"/>
</dbReference>
<dbReference type="FunFam" id="3.40.50.300:FF:000010">
    <property type="entry name" value="Chaperone clpB 1, putative"/>
    <property type="match status" value="1"/>
</dbReference>
<keyword evidence="8" id="KW-0249">Electron transport</keyword>
<accession>M9LWN2</accession>
<comment type="subcellular location">
    <subcellularLocation>
        <location evidence="1">Membrane</location>
    </subcellularLocation>
</comment>
<dbReference type="InterPro" id="IPR036628">
    <property type="entry name" value="Clp_N_dom_sf"/>
</dbReference>
<dbReference type="SUPFAM" id="SSF49344">
    <property type="entry name" value="CBD9-like"/>
    <property type="match status" value="1"/>
</dbReference>
<protein>
    <submittedName>
        <fullName evidence="21">Chaperone HSP104 and related ATP-dependent Clp proteases</fullName>
    </submittedName>
</protein>
<keyword evidence="11 13" id="KW-0143">Chaperone</keyword>
<evidence type="ECO:0000256" key="13">
    <source>
        <dbReference type="RuleBase" id="RU004432"/>
    </source>
</evidence>
<evidence type="ECO:0000256" key="7">
    <source>
        <dbReference type="ARBA" id="ARBA00022840"/>
    </source>
</evidence>
<reference evidence="22" key="1">
    <citation type="journal article" date="2013" name="Genome Announc.">
        <title>Genome sequence of the basidiomycetous yeast Pseudozyma antarctica T-34, a producer of the glycolipid biosurfactants mannosylerythritol lipids.</title>
        <authorList>
            <person name="Morita T."/>
            <person name="Koike H."/>
            <person name="Koyama Y."/>
            <person name="Hagiwara H."/>
            <person name="Ito E."/>
            <person name="Fukuoka T."/>
            <person name="Imura T."/>
            <person name="Machida M."/>
            <person name="Kitamoto D."/>
        </authorList>
    </citation>
    <scope>NUCLEOTIDE SEQUENCE [LARGE SCALE GENOMIC DNA]</scope>
    <source>
        <strain evidence="22">T-34</strain>
    </source>
</reference>
<dbReference type="InterPro" id="IPR003959">
    <property type="entry name" value="ATPase_AAA_core"/>
</dbReference>
<dbReference type="GO" id="GO:0005524">
    <property type="term" value="F:ATP binding"/>
    <property type="evidence" value="ECO:0007669"/>
    <property type="project" value="UniProtKB-KW"/>
</dbReference>
<evidence type="ECO:0000313" key="22">
    <source>
        <dbReference type="Proteomes" id="UP000011976"/>
    </source>
</evidence>
<name>M9LWN2_PSEA3</name>
<dbReference type="SUPFAM" id="SSF52540">
    <property type="entry name" value="P-loop containing nucleoside triphosphate hydrolases"/>
    <property type="match status" value="2"/>
</dbReference>
<dbReference type="InterPro" id="IPR005018">
    <property type="entry name" value="DOMON_domain"/>
</dbReference>
<feature type="transmembrane region" description="Helical" evidence="16">
    <location>
        <begin position="362"/>
        <end position="382"/>
    </location>
</feature>
<keyword evidence="21" id="KW-0645">Protease</keyword>
<dbReference type="PROSITE" id="PS50836">
    <property type="entry name" value="DOMON"/>
    <property type="match status" value="1"/>
</dbReference>
<keyword evidence="7 13" id="KW-0067">ATP-binding</keyword>
<dbReference type="GO" id="GO:0016887">
    <property type="term" value="F:ATP hydrolysis activity"/>
    <property type="evidence" value="ECO:0007669"/>
    <property type="project" value="InterPro"/>
</dbReference>
<evidence type="ECO:0000256" key="9">
    <source>
        <dbReference type="ARBA" id="ARBA00022989"/>
    </source>
</evidence>
<dbReference type="Pfam" id="PF03188">
    <property type="entry name" value="Cytochrom_B561"/>
    <property type="match status" value="1"/>
</dbReference>
<dbReference type="Gene3D" id="1.10.1780.10">
    <property type="entry name" value="Clp, N-terminal domain"/>
    <property type="match status" value="1"/>
</dbReference>
<dbReference type="Gene3D" id="1.20.120.1770">
    <property type="match status" value="1"/>
</dbReference>
<dbReference type="InterPro" id="IPR015920">
    <property type="entry name" value="Cellobiose_DH-like_cyt"/>
</dbReference>
<evidence type="ECO:0000256" key="2">
    <source>
        <dbReference type="ARBA" id="ARBA00008675"/>
    </source>
</evidence>
<keyword evidence="6 13" id="KW-0547">Nucleotide-binding</keyword>
<evidence type="ECO:0000256" key="15">
    <source>
        <dbReference type="SAM" id="MobiDB-lite"/>
    </source>
</evidence>
<feature type="compositionally biased region" description="Polar residues" evidence="15">
    <location>
        <begin position="203"/>
        <end position="215"/>
    </location>
</feature>
<evidence type="ECO:0000256" key="17">
    <source>
        <dbReference type="SAM" id="SignalP"/>
    </source>
</evidence>
<dbReference type="CDD" id="cd09630">
    <property type="entry name" value="CDH_like_cytochrome"/>
    <property type="match status" value="1"/>
</dbReference>
<feature type="transmembrane region" description="Helical" evidence="16">
    <location>
        <begin position="297"/>
        <end position="316"/>
    </location>
</feature>
<feature type="coiled-coil region" evidence="14">
    <location>
        <begin position="953"/>
        <end position="1010"/>
    </location>
</feature>
<dbReference type="CDD" id="cd08760">
    <property type="entry name" value="Cyt_b561_FRRS1_like"/>
    <property type="match status" value="1"/>
</dbReference>
<feature type="region of interest" description="Disordered" evidence="15">
    <location>
        <begin position="413"/>
        <end position="449"/>
    </location>
</feature>
<dbReference type="InterPro" id="IPR006593">
    <property type="entry name" value="Cyt_b561/ferric_Rdtase_TM"/>
</dbReference>
<feature type="region of interest" description="Disordered" evidence="15">
    <location>
        <begin position="182"/>
        <end position="215"/>
    </location>
</feature>
<evidence type="ECO:0000256" key="8">
    <source>
        <dbReference type="ARBA" id="ARBA00022982"/>
    </source>
</evidence>
<dbReference type="PROSITE" id="PS50939">
    <property type="entry name" value="CYTOCHROME_B561"/>
    <property type="match status" value="1"/>
</dbReference>
<dbReference type="InterPro" id="IPR001270">
    <property type="entry name" value="ClpA/B"/>
</dbReference>
<proteinExistence type="inferred from homology"/>
<feature type="region of interest" description="Disordered" evidence="15">
    <location>
        <begin position="1346"/>
        <end position="1382"/>
    </location>
</feature>
<dbReference type="SMART" id="SM01086">
    <property type="entry name" value="ClpB_D2-small"/>
    <property type="match status" value="1"/>
</dbReference>
<dbReference type="GO" id="GO:0051082">
    <property type="term" value="F:unfolded protein binding"/>
    <property type="evidence" value="ECO:0007669"/>
    <property type="project" value="TreeGrafter"/>
</dbReference>
<feature type="domain" description="Clp R" evidence="20">
    <location>
        <begin position="466"/>
        <end position="624"/>
    </location>
</feature>
<dbReference type="SMART" id="SM00382">
    <property type="entry name" value="AAA"/>
    <property type="match status" value="2"/>
</dbReference>
<dbReference type="Pfam" id="PF02861">
    <property type="entry name" value="Clp_N"/>
    <property type="match status" value="1"/>
</dbReference>
<evidence type="ECO:0000256" key="3">
    <source>
        <dbReference type="ARBA" id="ARBA00022448"/>
    </source>
</evidence>
<dbReference type="Proteomes" id="UP000011976">
    <property type="component" value="Unassembled WGS sequence"/>
</dbReference>
<dbReference type="InterPro" id="IPR018368">
    <property type="entry name" value="ClpA/B_CS1"/>
</dbReference>
<keyword evidence="3" id="KW-0813">Transport</keyword>
<dbReference type="PROSITE" id="PS00870">
    <property type="entry name" value="CLPAB_1"/>
    <property type="match status" value="1"/>
</dbReference>
<evidence type="ECO:0000259" key="20">
    <source>
        <dbReference type="PROSITE" id="PS51903"/>
    </source>
</evidence>
<dbReference type="InterPro" id="IPR041546">
    <property type="entry name" value="ClpA/ClpB_AAA_lid"/>
</dbReference>
<feature type="transmembrane region" description="Helical" evidence="16">
    <location>
        <begin position="264"/>
        <end position="285"/>
    </location>
</feature>
<dbReference type="Pfam" id="PF10431">
    <property type="entry name" value="ClpB_D2-small"/>
    <property type="match status" value="1"/>
</dbReference>
<dbReference type="InterPro" id="IPR028299">
    <property type="entry name" value="ClpA/B_CS2"/>
</dbReference>
<keyword evidence="21" id="KW-0378">Hydrolase</keyword>
<dbReference type="InterPro" id="IPR019489">
    <property type="entry name" value="Clp_ATPase_C"/>
</dbReference>
<evidence type="ECO:0000259" key="18">
    <source>
        <dbReference type="PROSITE" id="PS50836"/>
    </source>
</evidence>
<evidence type="ECO:0000256" key="11">
    <source>
        <dbReference type="ARBA" id="ARBA00023186"/>
    </source>
</evidence>
<dbReference type="EMBL" id="DF196767">
    <property type="protein sequence ID" value="GAC71180.1"/>
    <property type="molecule type" value="Genomic_DNA"/>
</dbReference>
<feature type="domain" description="DOMON" evidence="18">
    <location>
        <begin position="35"/>
        <end position="152"/>
    </location>
</feature>
<dbReference type="PROSITE" id="PS00871">
    <property type="entry name" value="CLPAB_2"/>
    <property type="match status" value="1"/>
</dbReference>
<dbReference type="Pfam" id="PF17871">
    <property type="entry name" value="AAA_lid_9"/>
    <property type="match status" value="1"/>
</dbReference>
<evidence type="ECO:0000256" key="1">
    <source>
        <dbReference type="ARBA" id="ARBA00004370"/>
    </source>
</evidence>
<dbReference type="GO" id="GO:0005829">
    <property type="term" value="C:cytosol"/>
    <property type="evidence" value="ECO:0007669"/>
    <property type="project" value="TreeGrafter"/>
</dbReference>
<dbReference type="Gene3D" id="3.40.50.300">
    <property type="entry name" value="P-loop containing nucleotide triphosphate hydrolases"/>
    <property type="match status" value="3"/>
</dbReference>
<feature type="compositionally biased region" description="Basic and acidic residues" evidence="15">
    <location>
        <begin position="1373"/>
        <end position="1382"/>
    </location>
</feature>
<dbReference type="GO" id="GO:0043335">
    <property type="term" value="P:protein unfolding"/>
    <property type="evidence" value="ECO:0007669"/>
    <property type="project" value="TreeGrafter"/>
</dbReference>
<dbReference type="GO" id="GO:0042026">
    <property type="term" value="P:protein refolding"/>
    <property type="evidence" value="ECO:0007669"/>
    <property type="project" value="TreeGrafter"/>
</dbReference>
<dbReference type="FunFam" id="3.40.50.300:FF:000025">
    <property type="entry name" value="ATP-dependent Clp protease subunit"/>
    <property type="match status" value="1"/>
</dbReference>
<dbReference type="OrthoDB" id="47330at2759"/>
<evidence type="ECO:0000256" key="16">
    <source>
        <dbReference type="SAM" id="Phobius"/>
    </source>
</evidence>
<dbReference type="GO" id="GO:0051087">
    <property type="term" value="F:protein-folding chaperone binding"/>
    <property type="evidence" value="ECO:0007669"/>
    <property type="project" value="TreeGrafter"/>
</dbReference>
<dbReference type="SMART" id="SM00664">
    <property type="entry name" value="DoH"/>
    <property type="match status" value="1"/>
</dbReference>
<dbReference type="Gene3D" id="1.10.8.60">
    <property type="match status" value="1"/>
</dbReference>
<dbReference type="CDD" id="cd19499">
    <property type="entry name" value="RecA-like_ClpB_Hsp104-like"/>
    <property type="match status" value="1"/>
</dbReference>
<evidence type="ECO:0000256" key="6">
    <source>
        <dbReference type="ARBA" id="ARBA00022741"/>
    </source>
</evidence>
<feature type="chain" id="PRO_5004100109" evidence="17">
    <location>
        <begin position="17"/>
        <end position="1382"/>
    </location>
</feature>
<evidence type="ECO:0000256" key="12">
    <source>
        <dbReference type="PROSITE-ProRule" id="PRU01251"/>
    </source>
</evidence>
<dbReference type="Pfam" id="PF00004">
    <property type="entry name" value="AAA"/>
    <property type="match status" value="1"/>
</dbReference>
<dbReference type="PANTHER" id="PTHR11638:SF18">
    <property type="entry name" value="HEAT SHOCK PROTEIN 104"/>
    <property type="match status" value="1"/>
</dbReference>
<dbReference type="PANTHER" id="PTHR11638">
    <property type="entry name" value="ATP-DEPENDENT CLP PROTEASE"/>
    <property type="match status" value="1"/>
</dbReference>
<gene>
    <name evidence="21" type="ORF">PANT_1c00039</name>
</gene>
<evidence type="ECO:0000256" key="14">
    <source>
        <dbReference type="SAM" id="Coils"/>
    </source>
</evidence>
<dbReference type="GO" id="GO:0008233">
    <property type="term" value="F:peptidase activity"/>
    <property type="evidence" value="ECO:0007669"/>
    <property type="project" value="UniProtKB-KW"/>
</dbReference>
<evidence type="ECO:0000256" key="10">
    <source>
        <dbReference type="ARBA" id="ARBA00023136"/>
    </source>
</evidence>
<keyword evidence="9 16" id="KW-1133">Transmembrane helix</keyword>
<dbReference type="Pfam" id="PF07724">
    <property type="entry name" value="AAA_2"/>
    <property type="match status" value="1"/>
</dbReference>
<dbReference type="STRING" id="1151754.M9LWN2"/>
<evidence type="ECO:0000256" key="4">
    <source>
        <dbReference type="ARBA" id="ARBA00022692"/>
    </source>
</evidence>
<feature type="transmembrane region" description="Helical" evidence="16">
    <location>
        <begin position="227"/>
        <end position="252"/>
    </location>
</feature>
<dbReference type="InterPro" id="IPR004176">
    <property type="entry name" value="Clp_R_N"/>
</dbReference>
<keyword evidence="17" id="KW-0732">Signal</keyword>
<dbReference type="SUPFAM" id="SSF81923">
    <property type="entry name" value="Double Clp-N motif"/>
    <property type="match status" value="1"/>
</dbReference>
<feature type="compositionally biased region" description="Polar residues" evidence="15">
    <location>
        <begin position="418"/>
        <end position="438"/>
    </location>
</feature>
<dbReference type="Pfam" id="PF16010">
    <property type="entry name" value="CDH-cyt"/>
    <property type="match status" value="1"/>
</dbReference>
<keyword evidence="4 16" id="KW-0812">Transmembrane</keyword>
<dbReference type="SMART" id="SM00665">
    <property type="entry name" value="B561"/>
    <property type="match status" value="1"/>
</dbReference>
<dbReference type="GO" id="GO:0016020">
    <property type="term" value="C:membrane"/>
    <property type="evidence" value="ECO:0007669"/>
    <property type="project" value="UniProtKB-SubCell"/>
</dbReference>
<dbReference type="GO" id="GO:0070370">
    <property type="term" value="P:cellular heat acclimation"/>
    <property type="evidence" value="ECO:0007669"/>
    <property type="project" value="TreeGrafter"/>
</dbReference>
<organism evidence="21 22">
    <name type="scientific">Pseudozyma antarctica (strain T-34)</name>
    <name type="common">Yeast</name>
    <name type="synonym">Candida antarctica</name>
    <dbReference type="NCBI Taxonomy" id="1151754"/>
    <lineage>
        <taxon>Eukaryota</taxon>
        <taxon>Fungi</taxon>
        <taxon>Dikarya</taxon>
        <taxon>Basidiomycota</taxon>
        <taxon>Ustilaginomycotina</taxon>
        <taxon>Ustilaginomycetes</taxon>
        <taxon>Ustilaginales</taxon>
        <taxon>Ustilaginaceae</taxon>
        <taxon>Moesziomyces</taxon>
    </lineage>
</organism>
<sequence length="1382" mass="150413">MLAAWCALLLASLISAQSSSSSSSSSLFSDSRCNSNLCLSVIYSPSQKVYNMTMSTDGGGAPNGWYAVGTGNKMKGSNMMIGWVDTTGNVVMSQRTASGHDDPVTTITAAAATMHTKQSFSNSSGTVWAWSFPLSSSDPTPGSSTSFIWALNKNNNPASSTSAHLKQHSDYGTFSLDLTKPYTPSTSSSSSSSASGSNSNGTPLTPSTGANNQATSTRVLNTSNKLIIAHMIMMILGWFILVPAGILVGRFGRTLFTWFPVHRGLQMAAFVVVLIAFILIVVEVGRGGDGHFESTHGKAGLAIFILMIVQIVLGAVGHKTKRFNVSRIVHVVLGLGVTGAAIWNSTEGLSLWDWGPPRWAKWILWIWAAVLAVAYLAGLALLPRDLRQWRQSQPGAEEKQTYTGLEPYHSGGAYDSPADSSQLHLSEQHALQQQQPYQGNAHPGWGAQPLQTNNAQYGYEAIIITMSFEFTDRAQSSVSAALQLAKDHSHPQVSPAHLALALLTDDTSNSQGVQSTNESSQSLFKSICTKAGVDIKILEDKLRTALRKIPSQTPPPDDISLSSPALKVLKEAENQKSTQRDAYIAQDHILLGLINDNTIKQLLKEAGLANEQLIKTAITQARGGRHIDSKSAEAGYDALAKYCTDLTQLAAEGSLDPVIGRDNEIRRAVRVLSRRTKNNAVLIGSPGVGKTAIVEGLAQRVVDRDVPPNLLGKILSLDVGGLMAGAKYRGEYEERVKSVLADIEKMTADGTPCILFIDEMHLLMAGQGSSGGGMDAANLLKPMLARGKLRVIGCTTANEYRQYIEKDAALERRFQSILVNEPSVEDCIAILRGIRDKYEVHHGVRILDAAIVSAAQLAKRYLTDRRLPDSAIDLVDEACADVRVSRETVPEEVDKLERKRLQLEIAVHALSREKDAQSKQSLDETRRQIQAIDDELAPIKAAYEAQKAKGDEINSVRRKMEEVRAKIAEAERRYDLATASDLKFYALPDLETKLQQLQAAERRREEEGRDADNNAVTADAIASIVARWTGIPVSRMLESEKSKLLRLERTLAKEVIGQDEAVKSVAQAIRLSRSGLADANRPIASFLFAGSSGSGKTLLSRTLAKCMFDSADAMIRIDCSEFSEKHSISRLIGAPPGYVGHEEGGVLTEAVRRKPFSIVLLDEIEKASREFVQLFLGVLDEGRLQDSQGRQVSFRNTIIIMTSNLGSAYINEAEEDEMGDATRQLVMGSIKAALPTEFVNRIDSIVVFSKLSRRNVKAIVDVRLREIEQRIVANGGKSKLVLDDAAKDFLVATGFSPTMGARPLNRSIQQELLSPLSILILSGRIDIKEDAEIRVRFDKHRNGLVVEPNHEASTSNGADDVAMSDSDEDDDEYARIEEDPLD</sequence>
<dbReference type="Gene3D" id="2.60.40.1210">
    <property type="entry name" value="Cellobiose dehydrogenase, cytochrome domain"/>
    <property type="match status" value="1"/>
</dbReference>
<evidence type="ECO:0000256" key="5">
    <source>
        <dbReference type="ARBA" id="ARBA00022737"/>
    </source>
</evidence>
<dbReference type="FunFam" id="3.40.50.300:FF:000120">
    <property type="entry name" value="ATP-dependent chaperone ClpB"/>
    <property type="match status" value="1"/>
</dbReference>
<dbReference type="InterPro" id="IPR003593">
    <property type="entry name" value="AAA+_ATPase"/>
</dbReference>
<feature type="signal peptide" evidence="17">
    <location>
        <begin position="1"/>
        <end position="16"/>
    </location>
</feature>
<evidence type="ECO:0000313" key="21">
    <source>
        <dbReference type="EMBL" id="GAC71180.1"/>
    </source>
</evidence>
<dbReference type="CDD" id="cd00009">
    <property type="entry name" value="AAA"/>
    <property type="match status" value="1"/>
</dbReference>
<dbReference type="GO" id="GO:0006508">
    <property type="term" value="P:proteolysis"/>
    <property type="evidence" value="ECO:0007669"/>
    <property type="project" value="UniProtKB-KW"/>
</dbReference>
<comment type="similarity">
    <text evidence="2 13">Belongs to the ClpA/ClpB family.</text>
</comment>
<feature type="compositionally biased region" description="Low complexity" evidence="15">
    <location>
        <begin position="185"/>
        <end position="202"/>
    </location>
</feature>
<keyword evidence="10 16" id="KW-0472">Membrane</keyword>
<dbReference type="PRINTS" id="PR00300">
    <property type="entry name" value="CLPPROTEASEA"/>
</dbReference>
<dbReference type="PROSITE" id="PS51903">
    <property type="entry name" value="CLP_R"/>
    <property type="match status" value="1"/>
</dbReference>
<dbReference type="InterPro" id="IPR050130">
    <property type="entry name" value="ClpA_ClpB"/>
</dbReference>
<keyword evidence="14" id="KW-0175">Coiled coil</keyword>